<dbReference type="PANTHER" id="PTHR23501:SF78">
    <property type="entry name" value="MAJOR FACILITATOR SUPERFAMILY (MFS) PROFILE DOMAIN-CONTAINING PROTEIN-RELATED"/>
    <property type="match status" value="1"/>
</dbReference>
<dbReference type="InterPro" id="IPR036259">
    <property type="entry name" value="MFS_trans_sf"/>
</dbReference>
<keyword evidence="8" id="KW-1185">Reference proteome</keyword>
<dbReference type="AlphaFoldDB" id="A0A1S8A8G7"/>
<proteinExistence type="predicted"/>
<dbReference type="Proteomes" id="UP000054516">
    <property type="component" value="Unassembled WGS sequence"/>
</dbReference>
<evidence type="ECO:0000256" key="4">
    <source>
        <dbReference type="ARBA" id="ARBA00023136"/>
    </source>
</evidence>
<keyword evidence="2 6" id="KW-0812">Transmembrane</keyword>
<name>A0A1S8A8G7_ROSNE</name>
<sequence>MIIGNGVGIVFQPTLTALQSHVARSRRAVIISNRNFFRSAGGATGLAISAAVLQAALKRNLPEGYQDLANTAYSLPKGQGPGFEAVLDAYMAASRAVFILQVPVIGVCLLASVFLKDHGLEFPEERGEHEFNEQLALRKDPNSIEKSEAVTPIAVPFNTAANISDEEGQHDQAQPTPNLRV</sequence>
<evidence type="ECO:0000256" key="3">
    <source>
        <dbReference type="ARBA" id="ARBA00022989"/>
    </source>
</evidence>
<evidence type="ECO:0000256" key="2">
    <source>
        <dbReference type="ARBA" id="ARBA00022692"/>
    </source>
</evidence>
<dbReference type="SUPFAM" id="SSF103473">
    <property type="entry name" value="MFS general substrate transporter"/>
    <property type="match status" value="1"/>
</dbReference>
<dbReference type="GO" id="GO:0022857">
    <property type="term" value="F:transmembrane transporter activity"/>
    <property type="evidence" value="ECO:0007669"/>
    <property type="project" value="TreeGrafter"/>
</dbReference>
<dbReference type="EMBL" id="DF977473">
    <property type="protein sequence ID" value="GAW26347.1"/>
    <property type="molecule type" value="Genomic_DNA"/>
</dbReference>
<reference evidence="7" key="1">
    <citation type="submission" date="2016-03" db="EMBL/GenBank/DDBJ databases">
        <title>Draft genome sequence of Rosellinia necatrix.</title>
        <authorList>
            <person name="Kanematsu S."/>
        </authorList>
    </citation>
    <scope>NUCLEOTIDE SEQUENCE [LARGE SCALE GENOMIC DNA]</scope>
    <source>
        <strain evidence="7">W97</strain>
    </source>
</reference>
<feature type="region of interest" description="Disordered" evidence="5">
    <location>
        <begin position="162"/>
        <end position="181"/>
    </location>
</feature>
<evidence type="ECO:0000256" key="1">
    <source>
        <dbReference type="ARBA" id="ARBA00004141"/>
    </source>
</evidence>
<organism evidence="7">
    <name type="scientific">Rosellinia necatrix</name>
    <name type="common">White root-rot fungus</name>
    <dbReference type="NCBI Taxonomy" id="77044"/>
    <lineage>
        <taxon>Eukaryota</taxon>
        <taxon>Fungi</taxon>
        <taxon>Dikarya</taxon>
        <taxon>Ascomycota</taxon>
        <taxon>Pezizomycotina</taxon>
        <taxon>Sordariomycetes</taxon>
        <taxon>Xylariomycetidae</taxon>
        <taxon>Xylariales</taxon>
        <taxon>Xylariaceae</taxon>
        <taxon>Rosellinia</taxon>
    </lineage>
</organism>
<evidence type="ECO:0000256" key="5">
    <source>
        <dbReference type="SAM" id="MobiDB-lite"/>
    </source>
</evidence>
<dbReference type="OrthoDB" id="10021397at2759"/>
<feature type="compositionally biased region" description="Polar residues" evidence="5">
    <location>
        <begin position="171"/>
        <end position="181"/>
    </location>
</feature>
<evidence type="ECO:0000313" key="7">
    <source>
        <dbReference type="EMBL" id="GAW26347.1"/>
    </source>
</evidence>
<accession>A0A1S8A8G7</accession>
<feature type="transmembrane region" description="Helical" evidence="6">
    <location>
        <begin position="36"/>
        <end position="57"/>
    </location>
</feature>
<feature type="transmembrane region" description="Helical" evidence="6">
    <location>
        <begin position="96"/>
        <end position="115"/>
    </location>
</feature>
<protein>
    <submittedName>
        <fullName evidence="7">Putative major facilitator superfamily transporter</fullName>
    </submittedName>
</protein>
<gene>
    <name evidence="7" type="ORF">SAMD00023353_2801600</name>
</gene>
<dbReference type="GO" id="GO:0005886">
    <property type="term" value="C:plasma membrane"/>
    <property type="evidence" value="ECO:0007669"/>
    <property type="project" value="TreeGrafter"/>
</dbReference>
<evidence type="ECO:0000256" key="6">
    <source>
        <dbReference type="SAM" id="Phobius"/>
    </source>
</evidence>
<evidence type="ECO:0000313" key="8">
    <source>
        <dbReference type="Proteomes" id="UP000054516"/>
    </source>
</evidence>
<keyword evidence="4 6" id="KW-0472">Membrane</keyword>
<dbReference type="STRING" id="77044.A0A1S8A8G7"/>
<keyword evidence="3 6" id="KW-1133">Transmembrane helix</keyword>
<dbReference type="PANTHER" id="PTHR23501">
    <property type="entry name" value="MAJOR FACILITATOR SUPERFAMILY"/>
    <property type="match status" value="1"/>
</dbReference>
<comment type="subcellular location">
    <subcellularLocation>
        <location evidence="1">Membrane</location>
        <topology evidence="1">Multi-pass membrane protein</topology>
    </subcellularLocation>
</comment>